<dbReference type="RefSeq" id="XP_040712121.1">
    <property type="nucleotide sequence ID" value="XM_040858713.1"/>
</dbReference>
<accession>A0A1Y2DJX4</accession>
<dbReference type="Proteomes" id="UP000193689">
    <property type="component" value="Unassembled WGS sequence"/>
</dbReference>
<evidence type="ECO:0000313" key="1">
    <source>
        <dbReference type="EMBL" id="ORY59547.1"/>
    </source>
</evidence>
<sequence>MNAIAHHSGGGGARNRYLIQLPPSGTAMLPRGARFGSSTLPGWSIPPQGPFFVPPPPPPLYGGPPTGGYAGGVFYQAGIQPTSPPPTNAPRRDRPVEVVTDGGVFHCSRDDILYHLPNARYHSLGRHFFPKNFIATPNRAASTLDALRHIFRGLENYRNTGQPFELFERADSILDKAKDGRYGFAEAARFYIGVCNALDKECGLGCSDELLVQIDDFVVGLMEMVDNQVQPTYIREILFAYARVFQPSTPRHMETLRTLWGQIPDSLKPMLVGEINKCATAQPKSVVCQAFARAMKDMCFV</sequence>
<dbReference type="InParanoid" id="A0A1Y2DJX4"/>
<proteinExistence type="predicted"/>
<gene>
    <name evidence="1" type="ORF">BCR38DRAFT_412558</name>
</gene>
<name>A0A1Y2DJX4_9PEZI</name>
<evidence type="ECO:0000313" key="2">
    <source>
        <dbReference type="Proteomes" id="UP000193689"/>
    </source>
</evidence>
<dbReference type="AlphaFoldDB" id="A0A1Y2DJX4"/>
<keyword evidence="2" id="KW-1185">Reference proteome</keyword>
<dbReference type="OrthoDB" id="4637685at2759"/>
<dbReference type="GeneID" id="63774925"/>
<protein>
    <submittedName>
        <fullName evidence="1">Uncharacterized protein</fullName>
    </submittedName>
</protein>
<reference evidence="1 2" key="1">
    <citation type="submission" date="2016-07" db="EMBL/GenBank/DDBJ databases">
        <title>Pervasive Adenine N6-methylation of Active Genes in Fungi.</title>
        <authorList>
            <consortium name="DOE Joint Genome Institute"/>
            <person name="Mondo S.J."/>
            <person name="Dannebaum R.O."/>
            <person name="Kuo R.C."/>
            <person name="Labutti K."/>
            <person name="Haridas S."/>
            <person name="Kuo A."/>
            <person name="Salamov A."/>
            <person name="Ahrendt S.R."/>
            <person name="Lipzen A."/>
            <person name="Sullivan W."/>
            <person name="Andreopoulos W.B."/>
            <person name="Clum A."/>
            <person name="Lindquist E."/>
            <person name="Daum C."/>
            <person name="Ramamoorthy G.K."/>
            <person name="Gryganskyi A."/>
            <person name="Culley D."/>
            <person name="Magnuson J.K."/>
            <person name="James T.Y."/>
            <person name="O'Malley M.A."/>
            <person name="Stajich J.E."/>
            <person name="Spatafora J.W."/>
            <person name="Visel A."/>
            <person name="Grigoriev I.V."/>
        </authorList>
    </citation>
    <scope>NUCLEOTIDE SEQUENCE [LARGE SCALE GENOMIC DNA]</scope>
    <source>
        <strain evidence="1 2">CBS 129021</strain>
    </source>
</reference>
<dbReference type="EMBL" id="MCFJ01000013">
    <property type="protein sequence ID" value="ORY59547.1"/>
    <property type="molecule type" value="Genomic_DNA"/>
</dbReference>
<comment type="caution">
    <text evidence="1">The sequence shown here is derived from an EMBL/GenBank/DDBJ whole genome shotgun (WGS) entry which is preliminary data.</text>
</comment>
<organism evidence="1 2">
    <name type="scientific">Pseudomassariella vexata</name>
    <dbReference type="NCBI Taxonomy" id="1141098"/>
    <lineage>
        <taxon>Eukaryota</taxon>
        <taxon>Fungi</taxon>
        <taxon>Dikarya</taxon>
        <taxon>Ascomycota</taxon>
        <taxon>Pezizomycotina</taxon>
        <taxon>Sordariomycetes</taxon>
        <taxon>Xylariomycetidae</taxon>
        <taxon>Amphisphaeriales</taxon>
        <taxon>Pseudomassariaceae</taxon>
        <taxon>Pseudomassariella</taxon>
    </lineage>
</organism>